<protein>
    <submittedName>
        <fullName evidence="3">Membrane protein</fullName>
    </submittedName>
</protein>
<feature type="transmembrane region" description="Helical" evidence="1">
    <location>
        <begin position="116"/>
        <end position="141"/>
    </location>
</feature>
<evidence type="ECO:0000259" key="2">
    <source>
        <dbReference type="Pfam" id="PF07331"/>
    </source>
</evidence>
<accession>A0A917TB99</accession>
<evidence type="ECO:0000313" key="4">
    <source>
        <dbReference type="Proteomes" id="UP000649829"/>
    </source>
</evidence>
<keyword evidence="1" id="KW-1133">Transmembrane helix</keyword>
<reference evidence="3" key="2">
    <citation type="submission" date="2020-09" db="EMBL/GenBank/DDBJ databases">
        <authorList>
            <person name="Sun Q."/>
            <person name="Zhou Y."/>
        </authorList>
    </citation>
    <scope>NUCLEOTIDE SEQUENCE</scope>
    <source>
        <strain evidence="3">CGMCC 1.6293</strain>
    </source>
</reference>
<feature type="domain" description="DUF1468" evidence="2">
    <location>
        <begin position="8"/>
        <end position="141"/>
    </location>
</feature>
<dbReference type="EMBL" id="BMLF01000008">
    <property type="protein sequence ID" value="GGM15943.1"/>
    <property type="molecule type" value="Genomic_DNA"/>
</dbReference>
<keyword evidence="1" id="KW-0812">Transmembrane</keyword>
<feature type="transmembrane region" description="Helical" evidence="1">
    <location>
        <begin position="92"/>
        <end position="109"/>
    </location>
</feature>
<evidence type="ECO:0000256" key="1">
    <source>
        <dbReference type="SAM" id="Phobius"/>
    </source>
</evidence>
<dbReference type="AlphaFoldDB" id="A0A917TB99"/>
<sequence>MQLREDMLLGALFVGFGVTGVIGDISYGIGSVARMGPGFLPAVAGAILAVLGLVLAVRSLVQAGAARFVFTVARPFAAILLAVVVFGATVESLGVVPALVLMTLIAWKADRSGRPLELLIVGVVLVGVVILIFGTALGLPLKLVPDAWTF</sequence>
<evidence type="ECO:0000313" key="3">
    <source>
        <dbReference type="EMBL" id="GGM15943.1"/>
    </source>
</evidence>
<comment type="caution">
    <text evidence="3">The sequence shown here is derived from an EMBL/GenBank/DDBJ whole genome shotgun (WGS) entry which is preliminary data.</text>
</comment>
<dbReference type="Pfam" id="PF07331">
    <property type="entry name" value="TctB"/>
    <property type="match status" value="1"/>
</dbReference>
<proteinExistence type="predicted"/>
<keyword evidence="4" id="KW-1185">Reference proteome</keyword>
<dbReference type="Proteomes" id="UP000649829">
    <property type="component" value="Unassembled WGS sequence"/>
</dbReference>
<organism evidence="3 4">
    <name type="scientific">Pseudooceanicola nanhaiensis</name>
    <dbReference type="NCBI Taxonomy" id="375761"/>
    <lineage>
        <taxon>Bacteria</taxon>
        <taxon>Pseudomonadati</taxon>
        <taxon>Pseudomonadota</taxon>
        <taxon>Alphaproteobacteria</taxon>
        <taxon>Rhodobacterales</taxon>
        <taxon>Paracoccaceae</taxon>
        <taxon>Pseudooceanicola</taxon>
    </lineage>
</organism>
<name>A0A917TB99_9RHOB</name>
<gene>
    <name evidence="3" type="ORF">GCM10011534_42390</name>
</gene>
<reference evidence="3" key="1">
    <citation type="journal article" date="2014" name="Int. J. Syst. Evol. Microbiol.">
        <title>Complete genome sequence of Corynebacterium casei LMG S-19264T (=DSM 44701T), isolated from a smear-ripened cheese.</title>
        <authorList>
            <consortium name="US DOE Joint Genome Institute (JGI-PGF)"/>
            <person name="Walter F."/>
            <person name="Albersmeier A."/>
            <person name="Kalinowski J."/>
            <person name="Ruckert C."/>
        </authorList>
    </citation>
    <scope>NUCLEOTIDE SEQUENCE</scope>
    <source>
        <strain evidence="3">CGMCC 1.6293</strain>
    </source>
</reference>
<feature type="transmembrane region" description="Helical" evidence="1">
    <location>
        <begin position="39"/>
        <end position="61"/>
    </location>
</feature>
<dbReference type="InterPro" id="IPR009936">
    <property type="entry name" value="DUF1468"/>
</dbReference>
<keyword evidence="1" id="KW-0472">Membrane</keyword>
<dbReference type="RefSeq" id="WP_051630993.1">
    <property type="nucleotide sequence ID" value="NZ_BMLF01000008.1"/>
</dbReference>